<sequence length="461" mass="53764">MRLDRESMQEILNNLKVFNSLKNYNFQRLHMPGHKGMEEIFPDGIKNAYPYFDVTETVYTDDLLNPQSYIKEFLESINSFFNSRYSFLSLQGSTHLLQSAIVAFSKPFGNILINRDAHKSIYNIARILRLDIEYIYPKYDSLLGIYTYIDEKELEEALKKTKSEIVIITSPSYYGINQDIKAISTLTKKYNKKLIVDQAHGGYYKFVGKETALDEGADICIISLHKTLPCPNQSALFLSNLEDNEKLNEMLACLHTTSPSYVLVLWSEYGIEFSKKFGEALYHELEKKLRELFLPILEYTNYRFKNIDILKLLFDFGKLGHDIEDIKTFLSRYSIVPEAIDQRRILFYFSIIDSFSNFENLKNFFYDIIKKKGKIQKKPFPLPPRPKKVLKIYEIYDYKKTRIKIKSADGFICAKAIIPYPPGYPVIAEGEVINKDIIEYLEEVLGKDFIEENEVDVVDER</sequence>
<dbReference type="InterPro" id="IPR000310">
    <property type="entry name" value="Orn/Lys/Arg_deCO2ase_major_dom"/>
</dbReference>
<gene>
    <name evidence="8" type="ordered locus">Csac_0739</name>
</gene>
<evidence type="ECO:0000256" key="2">
    <source>
        <dbReference type="ARBA" id="ARBA00010671"/>
    </source>
</evidence>
<evidence type="ECO:0000313" key="8">
    <source>
        <dbReference type="EMBL" id="ABP66358.1"/>
    </source>
</evidence>
<evidence type="ECO:0000256" key="1">
    <source>
        <dbReference type="ARBA" id="ARBA00001933"/>
    </source>
</evidence>
<comment type="similarity">
    <text evidence="2">Belongs to the Orn/Lys/Arg decarboxylase class-I family.</text>
</comment>
<dbReference type="InterPro" id="IPR015421">
    <property type="entry name" value="PyrdxlP-dep_Trfase_major"/>
</dbReference>
<dbReference type="Gene3D" id="3.40.640.10">
    <property type="entry name" value="Type I PLP-dependent aspartate aminotransferase-like (Major domain)"/>
    <property type="match status" value="1"/>
</dbReference>
<dbReference type="InterPro" id="IPR008286">
    <property type="entry name" value="Prn/Lys/Arg_de-COase_C"/>
</dbReference>
<evidence type="ECO:0000313" key="9">
    <source>
        <dbReference type="Proteomes" id="UP000000256"/>
    </source>
</evidence>
<accession>A4XHH3</accession>
<dbReference type="AlphaFoldDB" id="A4XHH3"/>
<dbReference type="Proteomes" id="UP000000256">
    <property type="component" value="Chromosome"/>
</dbReference>
<dbReference type="Gene3D" id="3.90.100.10">
    <property type="entry name" value="Orn/Lys/Arg decarboxylase, C-terminal domain"/>
    <property type="match status" value="1"/>
</dbReference>
<keyword evidence="3" id="KW-0210">Decarboxylase</keyword>
<feature type="domain" description="Orn/Lys/Arg decarboxylase C-terminal" evidence="7">
    <location>
        <begin position="395"/>
        <end position="442"/>
    </location>
</feature>
<evidence type="ECO:0000256" key="3">
    <source>
        <dbReference type="ARBA" id="ARBA00022793"/>
    </source>
</evidence>
<name>A4XHH3_CALS8</name>
<dbReference type="KEGG" id="csc:Csac_0739"/>
<dbReference type="InterPro" id="IPR015424">
    <property type="entry name" value="PyrdxlP-dep_Trfase"/>
</dbReference>
<keyword evidence="9" id="KW-1185">Reference proteome</keyword>
<dbReference type="Pfam" id="PF01276">
    <property type="entry name" value="OKR_DC_1"/>
    <property type="match status" value="1"/>
</dbReference>
<protein>
    <submittedName>
        <fullName evidence="8">Orn/Lys/Arg decarboxylase, major region</fullName>
    </submittedName>
</protein>
<reference evidence="8 9" key="1">
    <citation type="journal article" date="2008" name="Appl. Environ. Microbiol.">
        <title>Hydrogenomics of the extremely thermophilic bacterium Caldicellulosiruptor saccharolyticus.</title>
        <authorList>
            <person name="van de Werken H.J."/>
            <person name="Verhaart M.R."/>
            <person name="VanFossen A.L."/>
            <person name="Willquist K."/>
            <person name="Lewis D.L."/>
            <person name="Nichols J.D."/>
            <person name="Goorissen H.P."/>
            <person name="Mongodin E.F."/>
            <person name="Nelson K.E."/>
            <person name="van Niel E.W."/>
            <person name="Stams A.J."/>
            <person name="Ward D.E."/>
            <person name="de Vos W.M."/>
            <person name="van der Oost J."/>
            <person name="Kelly R.M."/>
            <person name="Kengen S.W."/>
        </authorList>
    </citation>
    <scope>NUCLEOTIDE SEQUENCE [LARGE SCALE GENOMIC DNA]</scope>
    <source>
        <strain evidence="9">ATCC 43494 / DSM 8903 / Tp8T 6331</strain>
    </source>
</reference>
<organism evidence="8 9">
    <name type="scientific">Caldicellulosiruptor saccharolyticus (strain ATCC 43494 / DSM 8903 / Tp8T 6331)</name>
    <dbReference type="NCBI Taxonomy" id="351627"/>
    <lineage>
        <taxon>Bacteria</taxon>
        <taxon>Bacillati</taxon>
        <taxon>Bacillota</taxon>
        <taxon>Bacillota incertae sedis</taxon>
        <taxon>Caldicellulosiruptorales</taxon>
        <taxon>Caldicellulosiruptoraceae</taxon>
        <taxon>Caldicellulosiruptor</taxon>
    </lineage>
</organism>
<keyword evidence="5" id="KW-0456">Lyase</keyword>
<proteinExistence type="inferred from homology"/>
<dbReference type="PANTHER" id="PTHR43277:SF4">
    <property type="entry name" value="ARGININE DECARBOXYLASE"/>
    <property type="match status" value="1"/>
</dbReference>
<dbReference type="EMBL" id="CP000679">
    <property type="protein sequence ID" value="ABP66358.1"/>
    <property type="molecule type" value="Genomic_DNA"/>
</dbReference>
<dbReference type="eggNOG" id="COG1982">
    <property type="taxonomic scope" value="Bacteria"/>
</dbReference>
<feature type="domain" description="Orn/Lys/Arg decarboxylases family 1 pyridoxal-P attachment site" evidence="6">
    <location>
        <begin position="18"/>
        <end position="265"/>
    </location>
</feature>
<evidence type="ECO:0000259" key="6">
    <source>
        <dbReference type="Pfam" id="PF01276"/>
    </source>
</evidence>
<keyword evidence="4" id="KW-0663">Pyridoxal phosphate</keyword>
<evidence type="ECO:0000256" key="4">
    <source>
        <dbReference type="ARBA" id="ARBA00022898"/>
    </source>
</evidence>
<dbReference type="PANTHER" id="PTHR43277">
    <property type="entry name" value="ARGININE DECARBOXYLASE"/>
    <property type="match status" value="1"/>
</dbReference>
<dbReference type="STRING" id="351627.Csac_0739"/>
<dbReference type="HOGENOM" id="CLU_025925_2_1_9"/>
<dbReference type="Pfam" id="PF03711">
    <property type="entry name" value="OKR_DC_1_C"/>
    <property type="match status" value="1"/>
</dbReference>
<comment type="cofactor">
    <cofactor evidence="1">
        <name>pyridoxal 5'-phosphate</name>
        <dbReference type="ChEBI" id="CHEBI:597326"/>
    </cofactor>
</comment>
<dbReference type="SUPFAM" id="SSF53383">
    <property type="entry name" value="PLP-dependent transferases"/>
    <property type="match status" value="1"/>
</dbReference>
<dbReference type="GO" id="GO:0016831">
    <property type="term" value="F:carboxy-lyase activity"/>
    <property type="evidence" value="ECO:0007669"/>
    <property type="project" value="UniProtKB-KW"/>
</dbReference>
<evidence type="ECO:0000259" key="7">
    <source>
        <dbReference type="Pfam" id="PF03711"/>
    </source>
</evidence>
<dbReference type="InterPro" id="IPR052357">
    <property type="entry name" value="Orn_Lys_Arg_decarboxylase-I"/>
</dbReference>
<evidence type="ECO:0000256" key="5">
    <source>
        <dbReference type="ARBA" id="ARBA00023239"/>
    </source>
</evidence>